<dbReference type="NCBIfam" id="NF033847">
    <property type="entry name" value="MCP_Sipho"/>
    <property type="match status" value="1"/>
</dbReference>
<accession>A0A5S9R9H9</accession>
<feature type="region of interest" description="Disordered" evidence="1">
    <location>
        <begin position="84"/>
        <end position="122"/>
    </location>
</feature>
<dbReference type="Proteomes" id="UP000430146">
    <property type="component" value="Unassembled WGS sequence"/>
</dbReference>
<dbReference type="RefSeq" id="WP_234897744.1">
    <property type="nucleotide sequence ID" value="NZ_CACSIP010000055.1"/>
</dbReference>
<evidence type="ECO:0000313" key="2">
    <source>
        <dbReference type="EMBL" id="CAA0134559.1"/>
    </source>
</evidence>
<dbReference type="AlphaFoldDB" id="A0A5S9R9H9"/>
<sequence length="675" mass="72088">MPKLPDQLPEQLPATVAELTELAEQAEREINKYLAIADAGDELSAEQTTRLGDLTGFFEKTTEARATAEAAEKSAADELAGAIERARKATAPKPEPKAEETEPEPEADESDDDGGDGGDGGAEVVAEAEAATEQAAQPELAAAAVKGKRSFAAHTRNSAPPAPAASDQVDPAKRWALVASAPNFAERGGQLVDTAAIAEGICSTGQFTGINPDARTVLATMERPDLPVHETAEEFYADLDRITSEIPDHGKVNAGVLVAAGGWCAPSEQEYDFCPTRPAIGLLSFPEKRLPRGGVIFPAEPDFSELQTGFHFTEPELEAVDGEGVPTAIKNIVEIPCPPEMVEYRLEAIGWGVKSGILQKRAWPELVKKFLDEFMVEHQYRISAKSLLKVLAVSGVAKVVPTDAVLGATTSILNGLHVRARNIQIQRRTTTVEGIAPIWFRDVLRSDLASRDGLDVLNVTDADVDRWLADRGIYLQYEGRWQSLTTGQPGHEDTSWWPDHVDVVLYPAGTFWRALNNVITLGVQMPFDLVRQNRQLEGFVEDEFQVGKRCDPSHLIRIPLCVNGAVGAREEIVCTYGTEVESLEATITITGTPDGGTFEATLAGNSTDIAYNANAAAVKTALVGLDDGYDAADFTVTGGPGPGTPWVVTYPSALGALTVDGTDLTGGTIPDAAVS</sequence>
<organism evidence="2 3">
    <name type="scientific">Mycolicibacterium vanbaalenii</name>
    <name type="common">Mycobacterium vanbaalenii</name>
    <dbReference type="NCBI Taxonomy" id="110539"/>
    <lineage>
        <taxon>Bacteria</taxon>
        <taxon>Bacillati</taxon>
        <taxon>Actinomycetota</taxon>
        <taxon>Actinomycetes</taxon>
        <taxon>Mycobacteriales</taxon>
        <taxon>Mycobacteriaceae</taxon>
        <taxon>Mycolicibacterium</taxon>
    </lineage>
</organism>
<evidence type="ECO:0008006" key="4">
    <source>
        <dbReference type="Google" id="ProtNLM"/>
    </source>
</evidence>
<dbReference type="EMBL" id="CACSIP010000055">
    <property type="protein sequence ID" value="CAA0134559.1"/>
    <property type="molecule type" value="Genomic_DNA"/>
</dbReference>
<reference evidence="2 3" key="1">
    <citation type="submission" date="2019-11" db="EMBL/GenBank/DDBJ databases">
        <authorList>
            <person name="Holert J."/>
        </authorList>
    </citation>
    <scope>NUCLEOTIDE SEQUENCE [LARGE SCALE GENOMIC DNA]</scope>
    <source>
        <strain evidence="2">BC8_1</strain>
    </source>
</reference>
<evidence type="ECO:0000256" key="1">
    <source>
        <dbReference type="SAM" id="MobiDB-lite"/>
    </source>
</evidence>
<gene>
    <name evidence="2" type="ORF">AELLOGFF_06384</name>
</gene>
<keyword evidence="3" id="KW-1185">Reference proteome</keyword>
<dbReference type="InterPro" id="IPR047790">
    <property type="entry name" value="MCP_Sipho"/>
</dbReference>
<name>A0A5S9R9H9_MYCVN</name>
<proteinExistence type="predicted"/>
<feature type="compositionally biased region" description="Acidic residues" evidence="1">
    <location>
        <begin position="101"/>
        <end position="116"/>
    </location>
</feature>
<protein>
    <recommendedName>
        <fullName evidence="4">Major capsid protein</fullName>
    </recommendedName>
</protein>
<evidence type="ECO:0000313" key="3">
    <source>
        <dbReference type="Proteomes" id="UP000430146"/>
    </source>
</evidence>